<comment type="caution">
    <text evidence="2">The sequence shown here is derived from an EMBL/GenBank/DDBJ whole genome shotgun (WGS) entry which is preliminary data.</text>
</comment>
<feature type="transmembrane region" description="Helical" evidence="1">
    <location>
        <begin position="88"/>
        <end position="109"/>
    </location>
</feature>
<evidence type="ECO:0000256" key="1">
    <source>
        <dbReference type="SAM" id="Phobius"/>
    </source>
</evidence>
<reference evidence="2 3" key="1">
    <citation type="submission" date="2016-11" db="EMBL/GenBank/DDBJ databases">
        <title>The macronuclear genome of Stentor coeruleus: a giant cell with tiny introns.</title>
        <authorList>
            <person name="Slabodnick M."/>
            <person name="Ruby J.G."/>
            <person name="Reiff S.B."/>
            <person name="Swart E.C."/>
            <person name="Gosai S."/>
            <person name="Prabakaran S."/>
            <person name="Witkowska E."/>
            <person name="Larue G.E."/>
            <person name="Fisher S."/>
            <person name="Freeman R.M."/>
            <person name="Gunawardena J."/>
            <person name="Chu W."/>
            <person name="Stover N.A."/>
            <person name="Gregory B.D."/>
            <person name="Nowacki M."/>
            <person name="Derisi J."/>
            <person name="Roy S.W."/>
            <person name="Marshall W.F."/>
            <person name="Sood P."/>
        </authorList>
    </citation>
    <scope>NUCLEOTIDE SEQUENCE [LARGE SCALE GENOMIC DNA]</scope>
    <source>
        <strain evidence="2">WM001</strain>
    </source>
</reference>
<keyword evidence="1" id="KW-1133">Transmembrane helix</keyword>
<keyword evidence="1" id="KW-0472">Membrane</keyword>
<gene>
    <name evidence="2" type="ORF">SteCoe_34972</name>
</gene>
<dbReference type="AlphaFoldDB" id="A0A1R2ATD0"/>
<keyword evidence="1" id="KW-0812">Transmembrane</keyword>
<dbReference type="EMBL" id="MPUH01001438">
    <property type="protein sequence ID" value="OMJ67774.1"/>
    <property type="molecule type" value="Genomic_DNA"/>
</dbReference>
<proteinExistence type="predicted"/>
<name>A0A1R2ATD0_9CILI</name>
<evidence type="ECO:0000313" key="3">
    <source>
        <dbReference type="Proteomes" id="UP000187209"/>
    </source>
</evidence>
<keyword evidence="3" id="KW-1185">Reference proteome</keyword>
<organism evidence="2 3">
    <name type="scientific">Stentor coeruleus</name>
    <dbReference type="NCBI Taxonomy" id="5963"/>
    <lineage>
        <taxon>Eukaryota</taxon>
        <taxon>Sar</taxon>
        <taxon>Alveolata</taxon>
        <taxon>Ciliophora</taxon>
        <taxon>Postciliodesmatophora</taxon>
        <taxon>Heterotrichea</taxon>
        <taxon>Heterotrichida</taxon>
        <taxon>Stentoridae</taxon>
        <taxon>Stentor</taxon>
    </lineage>
</organism>
<protein>
    <submittedName>
        <fullName evidence="2">Uncharacterized protein</fullName>
    </submittedName>
</protein>
<accession>A0A1R2ATD0</accession>
<sequence length="382" mass="44331">MLGPPNEKNNNNDPLNQIETRNLKHEIKALSFLSNENDLEKNPKSIAPLKEIVKYENISIIPIQNKNIESVSFKILTLKLSMERVLEIIYWIILIVGGLTVYVFASQFYNETSNYAMDINNRNTSSEELMMGIDKKICSLADMFYIDTKCQSDQDFCITFSNSMMSLNERLELLRDVFHWMPTVDGIFNNIYSLEAINNCTYFIGVSNYYIFMWKLNSNKARSVSIEPTSLIKVAPNEKFAILSGKEGKSYKFNITSFQVTASSRFIFDRSIYTDILISNDNRLIFLYCESKEKIYVELSEIDLVIQTFEGINRKLYKMILSEPSYDLIINDAVSVKIYFIHSNKPAYIIKNAQELKKFKGKYHELVYFEKYFAKGNYSVVS</sequence>
<evidence type="ECO:0000313" key="2">
    <source>
        <dbReference type="EMBL" id="OMJ67774.1"/>
    </source>
</evidence>
<dbReference type="Proteomes" id="UP000187209">
    <property type="component" value="Unassembled WGS sequence"/>
</dbReference>